<accession>A0A1U7W7N2</accession>
<sequence>MAKLGDQGGSMSFESQSWMDKHYVVFVLKNFSQIIQHQLLCFGLSQLQHCLKYLYFWHKMKTAPIGTRVREGELKTMDAEQQREYGHKMVNFIADYYKNNENYCSQSSSGFHNLLISFCICSESILVEFVET</sequence>
<dbReference type="RefSeq" id="XP_009770265.1">
    <property type="nucleotide sequence ID" value="XM_009771963.1"/>
</dbReference>
<proteinExistence type="predicted"/>
<evidence type="ECO:0000313" key="2">
    <source>
        <dbReference type="RefSeq" id="XP_009770265.1"/>
    </source>
</evidence>
<protein>
    <submittedName>
        <fullName evidence="2">Uncharacterized protein LOC104220991</fullName>
    </submittedName>
</protein>
<reference evidence="1" key="1">
    <citation type="journal article" date="2013" name="Genome Biol.">
        <title>Reference genomes and transcriptomes of Nicotiana sylvestris and Nicotiana tomentosiformis.</title>
        <authorList>
            <person name="Sierro N."/>
            <person name="Battey J.N."/>
            <person name="Ouadi S."/>
            <person name="Bovet L."/>
            <person name="Goepfert S."/>
            <person name="Bakaher N."/>
            <person name="Peitsch M.C."/>
            <person name="Ivanov N.V."/>
        </authorList>
    </citation>
    <scope>NUCLEOTIDE SEQUENCE [LARGE SCALE GENOMIC DNA]</scope>
</reference>
<dbReference type="Gene3D" id="1.20.1340.10">
    <property type="entry name" value="dopa decarboxylase, N-terminal domain"/>
    <property type="match status" value="1"/>
</dbReference>
<organism evidence="1 2">
    <name type="scientific">Nicotiana sylvestris</name>
    <name type="common">Wood tobacco</name>
    <name type="synonym">South American tobacco</name>
    <dbReference type="NCBI Taxonomy" id="4096"/>
    <lineage>
        <taxon>Eukaryota</taxon>
        <taxon>Viridiplantae</taxon>
        <taxon>Streptophyta</taxon>
        <taxon>Embryophyta</taxon>
        <taxon>Tracheophyta</taxon>
        <taxon>Spermatophyta</taxon>
        <taxon>Magnoliopsida</taxon>
        <taxon>eudicotyledons</taxon>
        <taxon>Gunneridae</taxon>
        <taxon>Pentapetalae</taxon>
        <taxon>asterids</taxon>
        <taxon>lamiids</taxon>
        <taxon>Solanales</taxon>
        <taxon>Solanaceae</taxon>
        <taxon>Nicotianoideae</taxon>
        <taxon>Nicotianeae</taxon>
        <taxon>Nicotiana</taxon>
    </lineage>
</organism>
<dbReference type="AlphaFoldDB" id="A0A1U7W7N2"/>
<dbReference type="Proteomes" id="UP000189701">
    <property type="component" value="Unplaced"/>
</dbReference>
<reference evidence="2" key="2">
    <citation type="submission" date="2025-08" db="UniProtKB">
        <authorList>
            <consortium name="RefSeq"/>
        </authorList>
    </citation>
    <scope>IDENTIFICATION</scope>
    <source>
        <tissue evidence="2">Leaf</tissue>
    </source>
</reference>
<name>A0A1U7W7N2_NICSY</name>
<evidence type="ECO:0000313" key="1">
    <source>
        <dbReference type="Proteomes" id="UP000189701"/>
    </source>
</evidence>
<keyword evidence="1" id="KW-1185">Reference proteome</keyword>
<dbReference type="STRING" id="4096.A0A1U7W7N2"/>
<gene>
    <name evidence="2" type="primary">LOC104220991</name>
</gene>